<dbReference type="OrthoDB" id="3533156at2"/>
<dbReference type="Pfam" id="PF13302">
    <property type="entry name" value="Acetyltransf_3"/>
    <property type="match status" value="1"/>
</dbReference>
<evidence type="ECO:0000313" key="2">
    <source>
        <dbReference type="EMBL" id="KAA5831907.1"/>
    </source>
</evidence>
<feature type="domain" description="N-acetyltransferase" evidence="1">
    <location>
        <begin position="10"/>
        <end position="181"/>
    </location>
</feature>
<evidence type="ECO:0000259" key="1">
    <source>
        <dbReference type="PROSITE" id="PS51186"/>
    </source>
</evidence>
<dbReference type="GO" id="GO:0016747">
    <property type="term" value="F:acyltransferase activity, transferring groups other than amino-acyl groups"/>
    <property type="evidence" value="ECO:0007669"/>
    <property type="project" value="InterPro"/>
</dbReference>
<reference evidence="2 3" key="1">
    <citation type="submission" date="2019-09" db="EMBL/GenBank/DDBJ databases">
        <title>Draft genome sequence of the thermophilic Saccharopolyspora hirsuta VKM Ac-666T.</title>
        <authorList>
            <person name="Lobastova T.G."/>
            <person name="Fokina V."/>
            <person name="Bragin E.Y."/>
            <person name="Shtratnikova V.Y."/>
            <person name="Starodumova I.P."/>
            <person name="Tarlachkov S.V."/>
            <person name="Donova M.V."/>
        </authorList>
    </citation>
    <scope>NUCLEOTIDE SEQUENCE [LARGE SCALE GENOMIC DNA]</scope>
    <source>
        <strain evidence="2 3">VKM Ac-666</strain>
    </source>
</reference>
<dbReference type="SUPFAM" id="SSF55729">
    <property type="entry name" value="Acyl-CoA N-acyltransferases (Nat)"/>
    <property type="match status" value="1"/>
</dbReference>
<protein>
    <submittedName>
        <fullName evidence="2">GNAT family N-acetyltransferase</fullName>
    </submittedName>
</protein>
<dbReference type="PROSITE" id="PS51186">
    <property type="entry name" value="GNAT"/>
    <property type="match status" value="1"/>
</dbReference>
<organism evidence="2 3">
    <name type="scientific">Saccharopolyspora hirsuta</name>
    <dbReference type="NCBI Taxonomy" id="1837"/>
    <lineage>
        <taxon>Bacteria</taxon>
        <taxon>Bacillati</taxon>
        <taxon>Actinomycetota</taxon>
        <taxon>Actinomycetes</taxon>
        <taxon>Pseudonocardiales</taxon>
        <taxon>Pseudonocardiaceae</taxon>
        <taxon>Saccharopolyspora</taxon>
    </lineage>
</organism>
<dbReference type="InterPro" id="IPR051531">
    <property type="entry name" value="N-acetyltransferase"/>
</dbReference>
<name>A0A5M7BUP6_SACHI</name>
<dbReference type="InterPro" id="IPR000182">
    <property type="entry name" value="GNAT_dom"/>
</dbReference>
<dbReference type="EMBL" id="VWPH01000008">
    <property type="protein sequence ID" value="KAA5831907.1"/>
    <property type="molecule type" value="Genomic_DNA"/>
</dbReference>
<keyword evidence="2" id="KW-0808">Transferase</keyword>
<dbReference type="Gene3D" id="3.40.630.30">
    <property type="match status" value="1"/>
</dbReference>
<keyword evidence="3" id="KW-1185">Reference proteome</keyword>
<proteinExistence type="predicted"/>
<sequence length="186" mass="20865">MTAFLETERLLLREFGADDVDLLLELNSDPAVMRYIFGGPPPTRAEVAEQLLPRYLSYYEKFGGLGKWAALERGTGRFIGVFMLHPDGDGPSDEAELGYRLHRFAWGRGYATEGAIALLRKGFADFGLRRVFGQAMTVNTGSRRVLEKAGLRYVRTFFADWPGPPIDGAEHGDVEYALTRDEWLAQ</sequence>
<dbReference type="SMR" id="A0A5M7BUP6"/>
<dbReference type="Proteomes" id="UP000323946">
    <property type="component" value="Unassembled WGS sequence"/>
</dbReference>
<gene>
    <name evidence="2" type="ORF">F1721_19000</name>
</gene>
<dbReference type="RefSeq" id="WP_150068047.1">
    <property type="nucleotide sequence ID" value="NZ_JBEPDJ010000001.1"/>
</dbReference>
<comment type="caution">
    <text evidence="2">The sequence shown here is derived from an EMBL/GenBank/DDBJ whole genome shotgun (WGS) entry which is preliminary data.</text>
</comment>
<evidence type="ECO:0000313" key="3">
    <source>
        <dbReference type="Proteomes" id="UP000323946"/>
    </source>
</evidence>
<accession>A0A5M7BUP6</accession>
<dbReference type="PANTHER" id="PTHR43792:SF16">
    <property type="entry name" value="N-ACETYLTRANSFERASE DOMAIN-CONTAINING PROTEIN"/>
    <property type="match status" value="1"/>
</dbReference>
<dbReference type="AlphaFoldDB" id="A0A5M7BUP6"/>
<dbReference type="InterPro" id="IPR016181">
    <property type="entry name" value="Acyl_CoA_acyltransferase"/>
</dbReference>
<dbReference type="PANTHER" id="PTHR43792">
    <property type="entry name" value="GNAT FAMILY, PUTATIVE (AFU_ORTHOLOGUE AFUA_3G00765)-RELATED-RELATED"/>
    <property type="match status" value="1"/>
</dbReference>